<evidence type="ECO:0000256" key="1">
    <source>
        <dbReference type="SAM" id="MobiDB-lite"/>
    </source>
</evidence>
<feature type="region of interest" description="Disordered" evidence="1">
    <location>
        <begin position="106"/>
        <end position="130"/>
    </location>
</feature>
<evidence type="ECO:0000313" key="2">
    <source>
        <dbReference type="EMBL" id="MFC5452574.1"/>
    </source>
</evidence>
<proteinExistence type="predicted"/>
<comment type="caution">
    <text evidence="2">The sequence shown here is derived from an EMBL/GenBank/DDBJ whole genome shotgun (WGS) entry which is preliminary data.</text>
</comment>
<sequence>MVENDNVEILLLTNAILKDNQLSLKSKGLYFSLIFTYDEQDLTIGLIKKMSQIDSERSIRMGLKELENGGYINRKTLDNGENSWNFNTTKYKDIKKEASVKTIKAKSKNQTKNTISKKVQAKKSTRTRKTTKKTGLNRALSNFFKEFF</sequence>
<name>A0ABW0KGN6_9BACL</name>
<reference evidence="3" key="1">
    <citation type="journal article" date="2019" name="Int. J. Syst. Evol. Microbiol.">
        <title>The Global Catalogue of Microorganisms (GCM) 10K type strain sequencing project: providing services to taxonomists for standard genome sequencing and annotation.</title>
        <authorList>
            <consortium name="The Broad Institute Genomics Platform"/>
            <consortium name="The Broad Institute Genome Sequencing Center for Infectious Disease"/>
            <person name="Wu L."/>
            <person name="Ma J."/>
        </authorList>
    </citation>
    <scope>NUCLEOTIDE SEQUENCE [LARGE SCALE GENOMIC DNA]</scope>
    <source>
        <strain evidence="3">KACC 11904</strain>
    </source>
</reference>
<evidence type="ECO:0008006" key="4">
    <source>
        <dbReference type="Google" id="ProtNLM"/>
    </source>
</evidence>
<feature type="compositionally biased region" description="Basic residues" evidence="1">
    <location>
        <begin position="119"/>
        <end position="130"/>
    </location>
</feature>
<organism evidence="2 3">
    <name type="scientific">Paenibacillus aestuarii</name>
    <dbReference type="NCBI Taxonomy" id="516965"/>
    <lineage>
        <taxon>Bacteria</taxon>
        <taxon>Bacillati</taxon>
        <taxon>Bacillota</taxon>
        <taxon>Bacilli</taxon>
        <taxon>Bacillales</taxon>
        <taxon>Paenibacillaceae</taxon>
        <taxon>Paenibacillus</taxon>
    </lineage>
</organism>
<gene>
    <name evidence="2" type="ORF">ACFPOG_30680</name>
</gene>
<protein>
    <recommendedName>
        <fullName evidence="4">Replication protein</fullName>
    </recommendedName>
</protein>
<accession>A0ABW0KGN6</accession>
<dbReference type="Proteomes" id="UP001596044">
    <property type="component" value="Unassembled WGS sequence"/>
</dbReference>
<evidence type="ECO:0000313" key="3">
    <source>
        <dbReference type="Proteomes" id="UP001596044"/>
    </source>
</evidence>
<dbReference type="EMBL" id="JBHSMJ010000058">
    <property type="protein sequence ID" value="MFC5452574.1"/>
    <property type="molecule type" value="Genomic_DNA"/>
</dbReference>
<dbReference type="RefSeq" id="WP_377526813.1">
    <property type="nucleotide sequence ID" value="NZ_JBHSMJ010000058.1"/>
</dbReference>
<keyword evidence="3" id="KW-1185">Reference proteome</keyword>